<dbReference type="PANTHER" id="PTHR34610:SF3">
    <property type="entry name" value="SSL7007 PROTEIN"/>
    <property type="match status" value="1"/>
</dbReference>
<protein>
    <submittedName>
        <fullName evidence="2">PIN domain-containing protein</fullName>
    </submittedName>
</protein>
<dbReference type="AlphaFoldDB" id="A0A923SDN9"/>
<dbReference type="InterPro" id="IPR002716">
    <property type="entry name" value="PIN_dom"/>
</dbReference>
<dbReference type="SUPFAM" id="SSF88723">
    <property type="entry name" value="PIN domain-like"/>
    <property type="match status" value="1"/>
</dbReference>
<dbReference type="RefSeq" id="WP_187078281.1">
    <property type="nucleotide sequence ID" value="NZ_JACORT010000011.1"/>
</dbReference>
<dbReference type="EMBL" id="JACORT010000011">
    <property type="protein sequence ID" value="MBC5785533.1"/>
    <property type="molecule type" value="Genomic_DNA"/>
</dbReference>
<dbReference type="Pfam" id="PF13470">
    <property type="entry name" value="PIN_3"/>
    <property type="match status" value="1"/>
</dbReference>
<comment type="caution">
    <text evidence="2">The sequence shown here is derived from an EMBL/GenBank/DDBJ whole genome shotgun (WGS) entry which is preliminary data.</text>
</comment>
<dbReference type="InterPro" id="IPR002850">
    <property type="entry name" value="PIN_toxin-like"/>
</dbReference>
<dbReference type="PANTHER" id="PTHR34610">
    <property type="entry name" value="SSL7007 PROTEIN"/>
    <property type="match status" value="1"/>
</dbReference>
<dbReference type="Proteomes" id="UP000608513">
    <property type="component" value="Unassembled WGS sequence"/>
</dbReference>
<keyword evidence="3" id="KW-1185">Reference proteome</keyword>
<gene>
    <name evidence="2" type="ORF">H8N03_21515</name>
</gene>
<feature type="domain" description="PIN" evidence="1">
    <location>
        <begin position="2"/>
        <end position="108"/>
    </location>
</feature>
<sequence>MRLVLDTNVVLDLLVFGDPKALPLKDGLEAGAMHWLATAAMREELARVLAYPKLAARVLFHRGSADAVLQDFDRHARLQDVPQKAPVTCGDPDDQKFIDLAVAHRCTLLSKDYEVLRMRKRLAQLEVQALPCWAS</sequence>
<evidence type="ECO:0000313" key="2">
    <source>
        <dbReference type="EMBL" id="MBC5785533.1"/>
    </source>
</evidence>
<proteinExistence type="predicted"/>
<organism evidence="2 3">
    <name type="scientific">Ramlibacter cellulosilyticus</name>
    <dbReference type="NCBI Taxonomy" id="2764187"/>
    <lineage>
        <taxon>Bacteria</taxon>
        <taxon>Pseudomonadati</taxon>
        <taxon>Pseudomonadota</taxon>
        <taxon>Betaproteobacteria</taxon>
        <taxon>Burkholderiales</taxon>
        <taxon>Comamonadaceae</taxon>
        <taxon>Ramlibacter</taxon>
    </lineage>
</organism>
<dbReference type="InterPro" id="IPR029060">
    <property type="entry name" value="PIN-like_dom_sf"/>
</dbReference>
<evidence type="ECO:0000313" key="3">
    <source>
        <dbReference type="Proteomes" id="UP000608513"/>
    </source>
</evidence>
<name>A0A923SDN9_9BURK</name>
<accession>A0A923SDN9</accession>
<reference evidence="2" key="1">
    <citation type="submission" date="2020-08" db="EMBL/GenBank/DDBJ databases">
        <title>Ramlibacter sp. USB13 16S ribosomal RNA gene genome sequencing and assembly.</title>
        <authorList>
            <person name="Kang M."/>
        </authorList>
    </citation>
    <scope>NUCLEOTIDE SEQUENCE</scope>
    <source>
        <strain evidence="2">USB13</strain>
    </source>
</reference>
<evidence type="ECO:0000259" key="1">
    <source>
        <dbReference type="Pfam" id="PF13470"/>
    </source>
</evidence>